<reference evidence="4" key="1">
    <citation type="journal article" date="2016" name="Nature">
        <title>Genome evolution in the allotetraploid frog Xenopus laevis.</title>
        <authorList>
            <person name="Session A.M."/>
            <person name="Uno Y."/>
            <person name="Kwon T."/>
            <person name="Chapman J.A."/>
            <person name="Toyoda A."/>
            <person name="Takahashi S."/>
            <person name="Fukui A."/>
            <person name="Hikosaka A."/>
            <person name="Suzuki A."/>
            <person name="Kondo M."/>
            <person name="van Heeringen S.J."/>
            <person name="Quigley I."/>
            <person name="Heinz S."/>
            <person name="Ogino H."/>
            <person name="Ochi H."/>
            <person name="Hellsten U."/>
            <person name="Lyons J.B."/>
            <person name="Simakov O."/>
            <person name="Putnam N."/>
            <person name="Stites J."/>
            <person name="Kuroki Y."/>
            <person name="Tanaka T."/>
            <person name="Michiue T."/>
            <person name="Watanabe M."/>
            <person name="Bogdanovic O."/>
            <person name="Lister R."/>
            <person name="Georgiou G."/>
            <person name="Paranjpe S.S."/>
            <person name="van Kruijsbergen I."/>
            <person name="Shu S."/>
            <person name="Carlson J."/>
            <person name="Kinoshita T."/>
            <person name="Ohta Y."/>
            <person name="Mawaribuchi S."/>
            <person name="Jenkins J."/>
            <person name="Grimwood J."/>
            <person name="Schmutz J."/>
            <person name="Mitros T."/>
            <person name="Mozaffari S.V."/>
            <person name="Suzuki Y."/>
            <person name="Haramoto Y."/>
            <person name="Yamamoto T.S."/>
            <person name="Takagi C."/>
            <person name="Heald R."/>
            <person name="Miller K."/>
            <person name="Haudenschild C."/>
            <person name="Kitzman J."/>
            <person name="Nakayama T."/>
            <person name="Izutsu Y."/>
            <person name="Robert J."/>
            <person name="Fortriede J."/>
            <person name="Burns K."/>
            <person name="Lotay V."/>
            <person name="Karimi K."/>
            <person name="Yasuoka Y."/>
            <person name="Dichmann D.S."/>
            <person name="Flajnik M.F."/>
            <person name="Houston D.W."/>
            <person name="Shendure J."/>
            <person name="DuPasquier L."/>
            <person name="Vize P.D."/>
            <person name="Zorn A.M."/>
            <person name="Ito M."/>
            <person name="Marcotte E.M."/>
            <person name="Wallingford J.B."/>
            <person name="Ito Y."/>
            <person name="Asashima M."/>
            <person name="Ueno N."/>
            <person name="Matsuda Y."/>
            <person name="Veenstra G.J."/>
            <person name="Fujiyama A."/>
            <person name="Harland R.M."/>
            <person name="Taira M."/>
            <person name="Rokhsar D.S."/>
        </authorList>
    </citation>
    <scope>NUCLEOTIDE SEQUENCE [LARGE SCALE GENOMIC DNA]</scope>
    <source>
        <strain evidence="4">J</strain>
    </source>
</reference>
<dbReference type="PANTHER" id="PTHR48015">
    <property type="entry name" value="SERINE/THREONINE-PROTEIN KINASE TAO"/>
    <property type="match status" value="1"/>
</dbReference>
<dbReference type="PROSITE" id="PS50011">
    <property type="entry name" value="PROTEIN_KINASE_DOM"/>
    <property type="match status" value="1"/>
</dbReference>
<proteinExistence type="predicted"/>
<feature type="domain" description="Protein kinase" evidence="2">
    <location>
        <begin position="44"/>
        <end position="178"/>
    </location>
</feature>
<evidence type="ECO:0000313" key="4">
    <source>
        <dbReference type="Proteomes" id="UP000694892"/>
    </source>
</evidence>
<feature type="binding site" evidence="1">
    <location>
        <position position="72"/>
    </location>
    <ligand>
        <name>ATP</name>
        <dbReference type="ChEBI" id="CHEBI:30616"/>
    </ligand>
</feature>
<dbReference type="GO" id="GO:0048812">
    <property type="term" value="P:neuron projection morphogenesis"/>
    <property type="evidence" value="ECO:0007669"/>
    <property type="project" value="TreeGrafter"/>
</dbReference>
<evidence type="ECO:0000256" key="1">
    <source>
        <dbReference type="PROSITE-ProRule" id="PRU10141"/>
    </source>
</evidence>
<keyword evidence="1" id="KW-0067">ATP-binding</keyword>
<dbReference type="Pfam" id="PF00069">
    <property type="entry name" value="Pkinase"/>
    <property type="match status" value="1"/>
</dbReference>
<name>A0A974HS53_XENLA</name>
<dbReference type="SMART" id="SM00220">
    <property type="entry name" value="S_TKc"/>
    <property type="match status" value="1"/>
</dbReference>
<dbReference type="GO" id="GO:0004674">
    <property type="term" value="F:protein serine/threonine kinase activity"/>
    <property type="evidence" value="ECO:0007669"/>
    <property type="project" value="TreeGrafter"/>
</dbReference>
<dbReference type="PANTHER" id="PTHR48015:SF41">
    <property type="entry name" value="TRAF2 AND NCK-INTERACTING PROTEIN KINASE"/>
    <property type="match status" value="1"/>
</dbReference>
<accession>A0A974HS53</accession>
<dbReference type="Proteomes" id="UP000694892">
    <property type="component" value="Chromosome 3L"/>
</dbReference>
<evidence type="ECO:0000259" key="2">
    <source>
        <dbReference type="PROSITE" id="PS50011"/>
    </source>
</evidence>
<evidence type="ECO:0000313" key="3">
    <source>
        <dbReference type="EMBL" id="OCT88280.1"/>
    </source>
</evidence>
<dbReference type="InterPro" id="IPR000719">
    <property type="entry name" value="Prot_kinase_dom"/>
</dbReference>
<dbReference type="InterPro" id="IPR050285">
    <property type="entry name" value="STE20_Ser/Thr_kinase"/>
</dbReference>
<dbReference type="GO" id="GO:0005737">
    <property type="term" value="C:cytoplasm"/>
    <property type="evidence" value="ECO:0007669"/>
    <property type="project" value="TreeGrafter"/>
</dbReference>
<dbReference type="PROSITE" id="PS00107">
    <property type="entry name" value="PROTEIN_KINASE_ATP"/>
    <property type="match status" value="1"/>
</dbReference>
<dbReference type="Gene3D" id="1.10.510.10">
    <property type="entry name" value="Transferase(Phosphotransferase) domain 1"/>
    <property type="match status" value="1"/>
</dbReference>
<dbReference type="GO" id="GO:0005524">
    <property type="term" value="F:ATP binding"/>
    <property type="evidence" value="ECO:0007669"/>
    <property type="project" value="UniProtKB-UniRule"/>
</dbReference>
<keyword evidence="1" id="KW-0547">Nucleotide-binding</keyword>
<dbReference type="SUPFAM" id="SSF56112">
    <property type="entry name" value="Protein kinase-like (PK-like)"/>
    <property type="match status" value="1"/>
</dbReference>
<organism evidence="3 4">
    <name type="scientific">Xenopus laevis</name>
    <name type="common">African clawed frog</name>
    <dbReference type="NCBI Taxonomy" id="8355"/>
    <lineage>
        <taxon>Eukaryota</taxon>
        <taxon>Metazoa</taxon>
        <taxon>Chordata</taxon>
        <taxon>Craniata</taxon>
        <taxon>Vertebrata</taxon>
        <taxon>Euteleostomi</taxon>
        <taxon>Amphibia</taxon>
        <taxon>Batrachia</taxon>
        <taxon>Anura</taxon>
        <taxon>Pipoidea</taxon>
        <taxon>Pipidae</taxon>
        <taxon>Xenopodinae</taxon>
        <taxon>Xenopus</taxon>
        <taxon>Xenopus</taxon>
    </lineage>
</organism>
<dbReference type="GO" id="GO:0043408">
    <property type="term" value="P:regulation of MAPK cascade"/>
    <property type="evidence" value="ECO:0007669"/>
    <property type="project" value="TreeGrafter"/>
</dbReference>
<dbReference type="InterPro" id="IPR017441">
    <property type="entry name" value="Protein_kinase_ATP_BS"/>
</dbReference>
<protein>
    <recommendedName>
        <fullName evidence="2">Protein kinase domain-containing protein</fullName>
    </recommendedName>
</protein>
<sequence>MTLTHGKVTVNKGFLTFISGIREQKDLDTMPFGASWRKLPDGRLTKDVLLGEGGTGDVYKGRHHRKGVVAVKIANISRDEDSVCRELKFLQQFGGHKNIASFFGAYYRAPLTECSSEHLEIVLEYCGGGSLHNLISKTNGQSLKETCIGYVCYEVLKLSTAEEQKVALQMALEGFPCN</sequence>
<dbReference type="InterPro" id="IPR011009">
    <property type="entry name" value="Kinase-like_dom_sf"/>
</dbReference>
<gene>
    <name evidence="3" type="ORF">XELAEV_18016914mg</name>
</gene>
<dbReference type="GO" id="GO:0000165">
    <property type="term" value="P:MAPK cascade"/>
    <property type="evidence" value="ECO:0007669"/>
    <property type="project" value="TreeGrafter"/>
</dbReference>
<dbReference type="EMBL" id="CM004470">
    <property type="protein sequence ID" value="OCT88280.1"/>
    <property type="molecule type" value="Genomic_DNA"/>
</dbReference>
<dbReference type="AlphaFoldDB" id="A0A974HS53"/>